<evidence type="ECO:0000256" key="8">
    <source>
        <dbReference type="ARBA" id="ARBA00023136"/>
    </source>
</evidence>
<keyword evidence="3" id="KW-0433">Leucine-rich repeat</keyword>
<comment type="subcellular location">
    <subcellularLocation>
        <location evidence="1">Membrane</location>
        <topology evidence="1">Single-pass type I membrane protein</topology>
    </subcellularLocation>
</comment>
<dbReference type="SMART" id="SM00255">
    <property type="entry name" value="TIR"/>
    <property type="match status" value="1"/>
</dbReference>
<evidence type="ECO:0000256" key="10">
    <source>
        <dbReference type="ARBA" id="ARBA00023180"/>
    </source>
</evidence>
<evidence type="ECO:0000256" key="3">
    <source>
        <dbReference type="ARBA" id="ARBA00022614"/>
    </source>
</evidence>
<dbReference type="PANTHER" id="PTHR24365:SF541">
    <property type="entry name" value="PROTEIN TOLL-RELATED"/>
    <property type="match status" value="1"/>
</dbReference>
<dbReference type="PANTHER" id="PTHR24365">
    <property type="entry name" value="TOLL-LIKE RECEPTOR"/>
    <property type="match status" value="1"/>
</dbReference>
<dbReference type="Proteomes" id="UP000507470">
    <property type="component" value="Unassembled WGS sequence"/>
</dbReference>
<dbReference type="InterPro" id="IPR003591">
    <property type="entry name" value="Leu-rich_rpt_typical-subtyp"/>
</dbReference>
<feature type="domain" description="TIR" evidence="12">
    <location>
        <begin position="559"/>
        <end position="697"/>
    </location>
</feature>
<gene>
    <name evidence="13" type="ORF">MCOR_53083</name>
</gene>
<keyword evidence="5" id="KW-0732">Signal</keyword>
<keyword evidence="14" id="KW-1185">Reference proteome</keyword>
<feature type="transmembrane region" description="Helical" evidence="11">
    <location>
        <begin position="5"/>
        <end position="22"/>
    </location>
</feature>
<evidence type="ECO:0000256" key="4">
    <source>
        <dbReference type="ARBA" id="ARBA00022692"/>
    </source>
</evidence>
<keyword evidence="10" id="KW-0325">Glycoprotein</keyword>
<dbReference type="InterPro" id="IPR032675">
    <property type="entry name" value="LRR_dom_sf"/>
</dbReference>
<dbReference type="Gene3D" id="3.80.10.10">
    <property type="entry name" value="Ribonuclease Inhibitor"/>
    <property type="match status" value="3"/>
</dbReference>
<evidence type="ECO:0000256" key="6">
    <source>
        <dbReference type="ARBA" id="ARBA00022737"/>
    </source>
</evidence>
<dbReference type="GO" id="GO:0005886">
    <property type="term" value="C:plasma membrane"/>
    <property type="evidence" value="ECO:0007669"/>
    <property type="project" value="TreeGrafter"/>
</dbReference>
<dbReference type="InterPro" id="IPR001611">
    <property type="entry name" value="Leu-rich_rpt"/>
</dbReference>
<evidence type="ECO:0000259" key="12">
    <source>
        <dbReference type="PROSITE" id="PS50104"/>
    </source>
</evidence>
<evidence type="ECO:0000256" key="2">
    <source>
        <dbReference type="ARBA" id="ARBA00009634"/>
    </source>
</evidence>
<evidence type="ECO:0000256" key="5">
    <source>
        <dbReference type="ARBA" id="ARBA00022729"/>
    </source>
</evidence>
<dbReference type="AlphaFoldDB" id="A0A6J8EJV7"/>
<dbReference type="SUPFAM" id="SSF52058">
    <property type="entry name" value="L domain-like"/>
    <property type="match status" value="2"/>
</dbReference>
<dbReference type="SUPFAM" id="SSF52200">
    <property type="entry name" value="Toll/Interleukin receptor TIR domain"/>
    <property type="match status" value="1"/>
</dbReference>
<keyword evidence="7 11" id="KW-1133">Transmembrane helix</keyword>
<sequence length="709" mass="82389">MIISYIWFGITVIFTILCVIYTDTYHDCGECCKCLITTRGYKSAICDGSYIPKLPVSVEEIELRNSNLKDIGRFSLINLTLHRVYVLVLSGNSIRYIHQEAFVNLTWLSVLTVNNETSLSVDVLKKALTKLSSKFARTLRFTNNNWEYLPNDMFDSFINTKIKNVLLIGNQFSYINGSAFGVLTSCQNLVIEYNKLTKIHFWKMQRLKRLGLEGNRLSKVPNFCKFHDSLFPKLEILSLSENNIGNIDKTSFICLPKLEVLKMRGISIVELQNNIFSSLKKLEQVNLEKINTLKRIEDFAFNNTSIKKIFMPNCKFRFDLEERFNHSTIFKFCPNLNYLNLGLNHLPNNASILHCMFKPLDNLESLLLHSTGLIDLPRNVFTNSRKLRKLNLHDNSLHYFDRSREIFGNISSLKSLDLSSNLISTMNKSSLPSILLNSLEKINLGSNPFSCTCDQKWFLEWIRQTKVKIVGYPQRYKCRYPNELEGQYLKSYNPTDDICNPWNPLYTMAIVLSLFGVSILVIIICIWICQNNMKNTVYLLRVVYNHRQGHVALDERLNYEYHAFVVYCDADREWVHNVFLRKMERDEKIKLCIHQRDFDVGETITGNIDKYLEKSWKVVVVMSNNFAKSEWCQWEVDVVQERRRRQGKDAFLLIMLKTIDSKHMTSPLRTLLESTPHIRYQTGIGEDLFWTAAVKSLQKPLGHPPVAVL</sequence>
<dbReference type="InterPro" id="IPR035897">
    <property type="entry name" value="Toll_tir_struct_dom_sf"/>
</dbReference>
<dbReference type="EMBL" id="CACVKT020009193">
    <property type="protein sequence ID" value="CAC5420904.1"/>
    <property type="molecule type" value="Genomic_DNA"/>
</dbReference>
<evidence type="ECO:0000313" key="14">
    <source>
        <dbReference type="Proteomes" id="UP000507470"/>
    </source>
</evidence>
<name>A0A6J8EJV7_MYTCO</name>
<evidence type="ECO:0000256" key="11">
    <source>
        <dbReference type="SAM" id="Phobius"/>
    </source>
</evidence>
<keyword evidence="6" id="KW-0677">Repeat</keyword>
<protein>
    <recommendedName>
        <fullName evidence="12">TIR domain-containing protein</fullName>
    </recommendedName>
</protein>
<evidence type="ECO:0000313" key="13">
    <source>
        <dbReference type="EMBL" id="CAC5420904.1"/>
    </source>
</evidence>
<accession>A0A6J8EJV7</accession>
<dbReference type="PROSITE" id="PS51450">
    <property type="entry name" value="LRR"/>
    <property type="match status" value="2"/>
</dbReference>
<dbReference type="Pfam" id="PF01582">
    <property type="entry name" value="TIR"/>
    <property type="match status" value="1"/>
</dbReference>
<dbReference type="SMART" id="SM00369">
    <property type="entry name" value="LRR_TYP"/>
    <property type="match status" value="7"/>
</dbReference>
<dbReference type="GO" id="GO:0038023">
    <property type="term" value="F:signaling receptor activity"/>
    <property type="evidence" value="ECO:0007669"/>
    <property type="project" value="TreeGrafter"/>
</dbReference>
<dbReference type="InterPro" id="IPR026906">
    <property type="entry name" value="LRR_5"/>
</dbReference>
<dbReference type="InterPro" id="IPR000483">
    <property type="entry name" value="Cys-rich_flank_reg_C"/>
</dbReference>
<dbReference type="PROSITE" id="PS50104">
    <property type="entry name" value="TIR"/>
    <property type="match status" value="1"/>
</dbReference>
<dbReference type="Pfam" id="PF13855">
    <property type="entry name" value="LRR_8"/>
    <property type="match status" value="1"/>
</dbReference>
<evidence type="ECO:0000256" key="7">
    <source>
        <dbReference type="ARBA" id="ARBA00022989"/>
    </source>
</evidence>
<dbReference type="GO" id="GO:0007165">
    <property type="term" value="P:signal transduction"/>
    <property type="evidence" value="ECO:0007669"/>
    <property type="project" value="InterPro"/>
</dbReference>
<dbReference type="Gene3D" id="3.40.50.10140">
    <property type="entry name" value="Toll/interleukin-1 receptor homology (TIR) domain"/>
    <property type="match status" value="1"/>
</dbReference>
<organism evidence="13 14">
    <name type="scientific">Mytilus coruscus</name>
    <name type="common">Sea mussel</name>
    <dbReference type="NCBI Taxonomy" id="42192"/>
    <lineage>
        <taxon>Eukaryota</taxon>
        <taxon>Metazoa</taxon>
        <taxon>Spiralia</taxon>
        <taxon>Lophotrochozoa</taxon>
        <taxon>Mollusca</taxon>
        <taxon>Bivalvia</taxon>
        <taxon>Autobranchia</taxon>
        <taxon>Pteriomorphia</taxon>
        <taxon>Mytilida</taxon>
        <taxon>Mytiloidea</taxon>
        <taxon>Mytilidae</taxon>
        <taxon>Mytilinae</taxon>
        <taxon>Mytilus</taxon>
    </lineage>
</organism>
<comment type="similarity">
    <text evidence="2">Belongs to the Toll-like receptor family.</text>
</comment>
<dbReference type="Pfam" id="PF13306">
    <property type="entry name" value="LRR_5"/>
    <property type="match status" value="1"/>
</dbReference>
<dbReference type="OrthoDB" id="9982425at2759"/>
<keyword evidence="4 11" id="KW-0812">Transmembrane</keyword>
<evidence type="ECO:0000256" key="1">
    <source>
        <dbReference type="ARBA" id="ARBA00004479"/>
    </source>
</evidence>
<feature type="transmembrane region" description="Helical" evidence="11">
    <location>
        <begin position="505"/>
        <end position="529"/>
    </location>
</feature>
<proteinExistence type="inferred from homology"/>
<keyword evidence="8 11" id="KW-0472">Membrane</keyword>
<dbReference type="InterPro" id="IPR000157">
    <property type="entry name" value="TIR_dom"/>
</dbReference>
<evidence type="ECO:0000256" key="9">
    <source>
        <dbReference type="ARBA" id="ARBA00023170"/>
    </source>
</evidence>
<dbReference type="SMART" id="SM00082">
    <property type="entry name" value="LRRCT"/>
    <property type="match status" value="1"/>
</dbReference>
<reference evidence="13 14" key="1">
    <citation type="submission" date="2020-06" db="EMBL/GenBank/DDBJ databases">
        <authorList>
            <person name="Li R."/>
            <person name="Bekaert M."/>
        </authorList>
    </citation>
    <scope>NUCLEOTIDE SEQUENCE [LARGE SCALE GENOMIC DNA]</scope>
    <source>
        <strain evidence="14">wild</strain>
    </source>
</reference>
<keyword evidence="9" id="KW-0675">Receptor</keyword>